<keyword evidence="6" id="KW-0611">Plant defense</keyword>
<dbReference type="EMBL" id="CM009751">
    <property type="protein sequence ID" value="PUZ67763.1"/>
    <property type="molecule type" value="Genomic_DNA"/>
</dbReference>
<evidence type="ECO:0000256" key="10">
    <source>
        <dbReference type="ARBA" id="ARBA00023163"/>
    </source>
</evidence>
<evidence type="ECO:0000256" key="12">
    <source>
        <dbReference type="SAM" id="MobiDB-lite"/>
    </source>
</evidence>
<dbReference type="Pfam" id="PF23559">
    <property type="entry name" value="WHD_DRP"/>
    <property type="match status" value="1"/>
</dbReference>
<name>A0A2T7EIV5_9POAL</name>
<dbReference type="STRING" id="1504633.A0A2T7EIV5"/>
<dbReference type="Gene3D" id="2.20.25.80">
    <property type="entry name" value="WRKY domain"/>
    <property type="match status" value="1"/>
</dbReference>
<dbReference type="InterPro" id="IPR036576">
    <property type="entry name" value="WRKY_dom_sf"/>
</dbReference>
<dbReference type="Gramene" id="PUZ67763">
    <property type="protein sequence ID" value="PUZ67763"/>
    <property type="gene ID" value="GQ55_3G460400"/>
</dbReference>
<keyword evidence="11" id="KW-0539">Nucleus</keyword>
<feature type="domain" description="WRKY" evidence="13">
    <location>
        <begin position="1009"/>
        <end position="1081"/>
    </location>
</feature>
<organism evidence="14 15">
    <name type="scientific">Panicum hallii var. hallii</name>
    <dbReference type="NCBI Taxonomy" id="1504633"/>
    <lineage>
        <taxon>Eukaryota</taxon>
        <taxon>Viridiplantae</taxon>
        <taxon>Streptophyta</taxon>
        <taxon>Embryophyta</taxon>
        <taxon>Tracheophyta</taxon>
        <taxon>Spermatophyta</taxon>
        <taxon>Magnoliopsida</taxon>
        <taxon>Liliopsida</taxon>
        <taxon>Poales</taxon>
        <taxon>Poaceae</taxon>
        <taxon>PACMAD clade</taxon>
        <taxon>Panicoideae</taxon>
        <taxon>Panicodae</taxon>
        <taxon>Paniceae</taxon>
        <taxon>Panicinae</taxon>
        <taxon>Panicum</taxon>
        <taxon>Panicum sect. Panicum</taxon>
    </lineage>
</organism>
<keyword evidence="10" id="KW-0804">Transcription</keyword>
<keyword evidence="15" id="KW-1185">Reference proteome</keyword>
<dbReference type="PRINTS" id="PR00364">
    <property type="entry name" value="DISEASERSIST"/>
</dbReference>
<dbReference type="InterPro" id="IPR041118">
    <property type="entry name" value="Rx_N"/>
</dbReference>
<evidence type="ECO:0000313" key="15">
    <source>
        <dbReference type="Proteomes" id="UP000244336"/>
    </source>
</evidence>
<dbReference type="GO" id="GO:0002758">
    <property type="term" value="P:innate immune response-activating signaling pathway"/>
    <property type="evidence" value="ECO:0007669"/>
    <property type="project" value="UniProtKB-ARBA"/>
</dbReference>
<dbReference type="Gene3D" id="1.20.5.4130">
    <property type="match status" value="1"/>
</dbReference>
<keyword evidence="3" id="KW-0433">Leucine-rich repeat</keyword>
<dbReference type="Pfam" id="PF00931">
    <property type="entry name" value="NB-ARC"/>
    <property type="match status" value="1"/>
</dbReference>
<keyword evidence="9" id="KW-0238">DNA-binding</keyword>
<accession>A0A2T7EIV5</accession>
<dbReference type="SUPFAM" id="SSF52540">
    <property type="entry name" value="P-loop containing nucleoside triphosphate hydrolases"/>
    <property type="match status" value="1"/>
</dbReference>
<keyword evidence="4" id="KW-0677">Repeat</keyword>
<dbReference type="InterPro" id="IPR042197">
    <property type="entry name" value="Apaf_helical"/>
</dbReference>
<evidence type="ECO:0000256" key="2">
    <source>
        <dbReference type="ARBA" id="ARBA00008894"/>
    </source>
</evidence>
<dbReference type="InterPro" id="IPR044974">
    <property type="entry name" value="Disease_R_plants"/>
</dbReference>
<dbReference type="AlphaFoldDB" id="A0A2T7EIV5"/>
<protein>
    <recommendedName>
        <fullName evidence="13">WRKY domain-containing protein</fullName>
    </recommendedName>
</protein>
<evidence type="ECO:0000256" key="9">
    <source>
        <dbReference type="ARBA" id="ARBA00023125"/>
    </source>
</evidence>
<dbReference type="GO" id="GO:0043565">
    <property type="term" value="F:sequence-specific DNA binding"/>
    <property type="evidence" value="ECO:0007669"/>
    <property type="project" value="InterPro"/>
</dbReference>
<dbReference type="Pfam" id="PF23598">
    <property type="entry name" value="LRR_14"/>
    <property type="match status" value="1"/>
</dbReference>
<evidence type="ECO:0000256" key="11">
    <source>
        <dbReference type="ARBA" id="ARBA00023242"/>
    </source>
</evidence>
<comment type="similarity">
    <text evidence="2">Belongs to the disease resistance NB-LRR family.</text>
</comment>
<evidence type="ECO:0000313" key="14">
    <source>
        <dbReference type="EMBL" id="PUZ67763.1"/>
    </source>
</evidence>
<dbReference type="SMART" id="SM00774">
    <property type="entry name" value="WRKY"/>
    <property type="match status" value="1"/>
</dbReference>
<proteinExistence type="inferred from homology"/>
<evidence type="ECO:0000256" key="3">
    <source>
        <dbReference type="ARBA" id="ARBA00022614"/>
    </source>
</evidence>
<comment type="subcellular location">
    <subcellularLocation>
        <location evidence="1">Nucleus</location>
    </subcellularLocation>
</comment>
<evidence type="ECO:0000256" key="6">
    <source>
        <dbReference type="ARBA" id="ARBA00022821"/>
    </source>
</evidence>
<dbReference type="InterPro" id="IPR032675">
    <property type="entry name" value="LRR_dom_sf"/>
</dbReference>
<dbReference type="GO" id="GO:0009626">
    <property type="term" value="P:plant-type hypersensitive response"/>
    <property type="evidence" value="ECO:0007669"/>
    <property type="project" value="UniProtKB-ARBA"/>
</dbReference>
<evidence type="ECO:0000256" key="4">
    <source>
        <dbReference type="ARBA" id="ARBA00022737"/>
    </source>
</evidence>
<dbReference type="GO" id="GO:0043531">
    <property type="term" value="F:ADP binding"/>
    <property type="evidence" value="ECO:0007669"/>
    <property type="project" value="InterPro"/>
</dbReference>
<dbReference type="Pfam" id="PF18052">
    <property type="entry name" value="Rx_N"/>
    <property type="match status" value="1"/>
</dbReference>
<gene>
    <name evidence="14" type="ORF">GQ55_3G460400</name>
</gene>
<sequence length="1219" mass="135439">MLLGLGEISSMEAPASPLDGTILKLPGKLDRLLRHGCALPKGAADEIPLIKLDLEKIIAISSNLQEDDHAMMVRCWRKEVRELSYDMEDFIDQYEHAAAMNCAGRSIRGREIITRRRKSKTSLPWIREKLRQRLWMANKIREFSERAQEALERHRLYNLDAIAGSASLRCIDDAYPTSWNGTPCGEDKAYVGIDAAMENLEELLSMTHDQEHQKLKVVSVVGFGGIGKTTLAMELYRKLGQQFECRAFVRTSQKPDMRRIFISMLSQVRPHQPPDNWTVHGLISTIRTHLQDKRYLIIVEDLWTTSTWDIVKHALPENNCCSRILTTTEIEDLALQSCDHDPKYVYKMQPLGEDNSRKLFFSSVFGPQDECPPELREISHDIIRKCGGLPLAIVTVASILSSQPGKQDRWDYVNKAIGYSLLTNPTWEGMKQIFDLSYNNLPQHLKACILYTGLYEEDIIIWKDDLVNQWIAEGFIQATGGQDKKEIARSFFDRLINGKLILPLDVNRNGEVLSCTVHHMVLNLVIRCKSIEENFVTAVHHSQATTTLADKVRRLSLQFGNAEDAITPTNMRLSHVRTLAFSGVFKCLPSVVQFRLLQVLVLHFWADKDSISFDITRISELFRLRYLKVTSNVTLELHTQMRGLKSLETLKIDARVCAVPSDIVHLPGLLHLSLPAETSLPNGIGCMTSLRTLGYFDLSSNSIENVQSLGMLTNLGDLQLTCSTVQPENLNRKLHIVLNRILERLSNLKSLTLAPRAPSYAKSIGATGMTISGGYSSLSPAPALLRSLEVSPQICIFFYTPKWIGQLRKLCILKFGVRKIDRDGIDVLRGLPALAVLSLYVQTKPAARIVIGKTGFPVIKYFKLKCCDPFLKFEEGAMPNLLKLKLAFNASNADQQSTIPVGIEYLSELKEVSAKIGGVGPEESHRRPAELAFRDAFRVHASCQRVNVQCVKQIIECKDDQSSLTTVEYSPAPAGTSLLSSGWAHMSVGASPSAVPQTARRNRPRERTVTASPHGDGYQWRKYYHKRIPRTHFTRYYFRCSSRRKHSCPATKFVQQCSDGDPCNPPLYVVTYRKEHTCDTMAGCEPEAAANPAMPAGLSGAGLVARQGGSLSLGLDERGVQEEHEPQAFVSSLVYALGGDDDELPQSSAGGRGTTSSAVTFDVAKGGGSCAGAGGDAAMPKTEAALAGSIQKEPGFKTEHLLQSGLGTWSSLIVITEES</sequence>
<dbReference type="Proteomes" id="UP000244336">
    <property type="component" value="Chromosome 3"/>
</dbReference>
<dbReference type="PROSITE" id="PS50811">
    <property type="entry name" value="WRKY"/>
    <property type="match status" value="1"/>
</dbReference>
<evidence type="ECO:0000256" key="7">
    <source>
        <dbReference type="ARBA" id="ARBA00023015"/>
    </source>
</evidence>
<keyword evidence="5" id="KW-0547">Nucleotide-binding</keyword>
<evidence type="ECO:0000256" key="5">
    <source>
        <dbReference type="ARBA" id="ARBA00022741"/>
    </source>
</evidence>
<dbReference type="OrthoDB" id="651345at2759"/>
<dbReference type="Pfam" id="PF03106">
    <property type="entry name" value="WRKY"/>
    <property type="match status" value="1"/>
</dbReference>
<dbReference type="InterPro" id="IPR055414">
    <property type="entry name" value="LRR_R13L4/SHOC2-like"/>
</dbReference>
<feature type="region of interest" description="Disordered" evidence="12">
    <location>
        <begin position="990"/>
        <end position="1014"/>
    </location>
</feature>
<dbReference type="PANTHER" id="PTHR23155">
    <property type="entry name" value="DISEASE RESISTANCE PROTEIN RP"/>
    <property type="match status" value="1"/>
</dbReference>
<dbReference type="Gene3D" id="3.40.50.300">
    <property type="entry name" value="P-loop containing nucleotide triphosphate hydrolases"/>
    <property type="match status" value="1"/>
</dbReference>
<reference evidence="14 15" key="1">
    <citation type="submission" date="2018-04" db="EMBL/GenBank/DDBJ databases">
        <title>WGS assembly of Panicum hallii var. hallii HAL2.</title>
        <authorList>
            <person name="Lovell J."/>
            <person name="Jenkins J."/>
            <person name="Lowry D."/>
            <person name="Mamidi S."/>
            <person name="Sreedasyam A."/>
            <person name="Weng X."/>
            <person name="Barry K."/>
            <person name="Bonette J."/>
            <person name="Campitelli B."/>
            <person name="Daum C."/>
            <person name="Gordon S."/>
            <person name="Gould B."/>
            <person name="Lipzen A."/>
            <person name="MacQueen A."/>
            <person name="Palacio-Mejia J."/>
            <person name="Plott C."/>
            <person name="Shakirov E."/>
            <person name="Shu S."/>
            <person name="Yoshinaga Y."/>
            <person name="Zane M."/>
            <person name="Rokhsar D."/>
            <person name="Grimwood J."/>
            <person name="Schmutz J."/>
            <person name="Juenger T."/>
        </authorList>
    </citation>
    <scope>NUCLEOTIDE SEQUENCE [LARGE SCALE GENOMIC DNA]</scope>
    <source>
        <strain evidence="15">cv. HAL2</strain>
    </source>
</reference>
<dbReference type="InterPro" id="IPR002182">
    <property type="entry name" value="NB-ARC"/>
</dbReference>
<dbReference type="InterPro" id="IPR027417">
    <property type="entry name" value="P-loop_NTPase"/>
</dbReference>
<dbReference type="GO" id="GO:0003700">
    <property type="term" value="F:DNA-binding transcription factor activity"/>
    <property type="evidence" value="ECO:0007669"/>
    <property type="project" value="InterPro"/>
</dbReference>
<evidence type="ECO:0000256" key="1">
    <source>
        <dbReference type="ARBA" id="ARBA00004123"/>
    </source>
</evidence>
<dbReference type="InterPro" id="IPR058922">
    <property type="entry name" value="WHD_DRP"/>
</dbReference>
<keyword evidence="8" id="KW-0175">Coiled coil</keyword>
<dbReference type="InterPro" id="IPR036388">
    <property type="entry name" value="WH-like_DNA-bd_sf"/>
</dbReference>
<evidence type="ECO:0000256" key="8">
    <source>
        <dbReference type="ARBA" id="ARBA00023054"/>
    </source>
</evidence>
<dbReference type="SUPFAM" id="SSF52047">
    <property type="entry name" value="RNI-like"/>
    <property type="match status" value="1"/>
</dbReference>
<dbReference type="Gene3D" id="1.10.8.430">
    <property type="entry name" value="Helical domain of apoptotic protease-activating factors"/>
    <property type="match status" value="1"/>
</dbReference>
<dbReference type="PANTHER" id="PTHR23155:SF1094">
    <property type="entry name" value="OS11G0686400 PROTEIN"/>
    <property type="match status" value="1"/>
</dbReference>
<dbReference type="FunFam" id="1.10.10.10:FF:000322">
    <property type="entry name" value="Probable disease resistance protein At1g63360"/>
    <property type="match status" value="1"/>
</dbReference>
<dbReference type="Gene3D" id="3.80.10.10">
    <property type="entry name" value="Ribonuclease Inhibitor"/>
    <property type="match status" value="1"/>
</dbReference>
<keyword evidence="7" id="KW-0805">Transcription regulation</keyword>
<dbReference type="SUPFAM" id="SSF118290">
    <property type="entry name" value="WRKY DNA-binding domain"/>
    <property type="match status" value="1"/>
</dbReference>
<dbReference type="GO" id="GO:0005634">
    <property type="term" value="C:nucleus"/>
    <property type="evidence" value="ECO:0007669"/>
    <property type="project" value="UniProtKB-SubCell"/>
</dbReference>
<evidence type="ECO:0000259" key="13">
    <source>
        <dbReference type="PROSITE" id="PS50811"/>
    </source>
</evidence>
<dbReference type="InterPro" id="IPR003657">
    <property type="entry name" value="WRKY_dom"/>
</dbReference>
<dbReference type="Gene3D" id="1.10.10.10">
    <property type="entry name" value="Winged helix-like DNA-binding domain superfamily/Winged helix DNA-binding domain"/>
    <property type="match status" value="1"/>
</dbReference>
<dbReference type="GO" id="GO:0042742">
    <property type="term" value="P:defense response to bacterium"/>
    <property type="evidence" value="ECO:0007669"/>
    <property type="project" value="UniProtKB-ARBA"/>
</dbReference>